<evidence type="ECO:0000256" key="1">
    <source>
        <dbReference type="ARBA" id="ARBA00004123"/>
    </source>
</evidence>
<comment type="subcellular location">
    <subcellularLocation>
        <location evidence="1 6">Nucleus</location>
    </subcellularLocation>
</comment>
<dbReference type="Pfam" id="PF02747">
    <property type="entry name" value="PCNA_C"/>
    <property type="match status" value="1"/>
</dbReference>
<dbReference type="AlphaFoldDB" id="A0AAV9J182"/>
<sequence length="262" mass="28979">MFEARFTEASLLKKILDAIKDLVQDANFECNESGVALQAMDNAHVSLVSLLLRGEGFDLYRVDKPESLGINLNSMSKIMRCAGNNDSVTMDKVESADTVRFLFESPSADRMSEFHLKLMDIDSETLEIPEAMYHAEVELPSAELRRIVADLVTMGDSVRVSVSKEGVRFTVKGDEGSGSVILRQSTGVDKPEDAIHVLMNEPVEQSFALKYLNLFCKAAPLSARVQIKLSRDAPLLVNYAMSNVGHLAFYLAPKIGDEEDEQ</sequence>
<dbReference type="InterPro" id="IPR022648">
    <property type="entry name" value="Pr_cel_nuc_antig_N"/>
</dbReference>
<evidence type="ECO:0000313" key="10">
    <source>
        <dbReference type="EMBL" id="KAK4538362.1"/>
    </source>
</evidence>
<dbReference type="SUPFAM" id="SSF55979">
    <property type="entry name" value="DNA clamp"/>
    <property type="match status" value="2"/>
</dbReference>
<dbReference type="InterPro" id="IPR022649">
    <property type="entry name" value="Pr_cel_nuc_antig_C"/>
</dbReference>
<dbReference type="GO" id="GO:0003677">
    <property type="term" value="F:DNA binding"/>
    <property type="evidence" value="ECO:0007669"/>
    <property type="project" value="UniProtKB-KW"/>
</dbReference>
<dbReference type="GO" id="GO:0006275">
    <property type="term" value="P:regulation of DNA replication"/>
    <property type="evidence" value="ECO:0007669"/>
    <property type="project" value="InterPro"/>
</dbReference>
<evidence type="ECO:0000256" key="4">
    <source>
        <dbReference type="ARBA" id="ARBA00023125"/>
    </source>
</evidence>
<dbReference type="FunFam" id="3.10.150.10:FF:000008">
    <property type="entry name" value="Proliferating cell nuclear antigen"/>
    <property type="match status" value="1"/>
</dbReference>
<keyword evidence="3 7" id="KW-0235">DNA replication</keyword>
<dbReference type="InterPro" id="IPR046938">
    <property type="entry name" value="DNA_clamp_sf"/>
</dbReference>
<keyword evidence="4 7" id="KW-0238">DNA-binding</keyword>
<dbReference type="NCBIfam" id="TIGR00590">
    <property type="entry name" value="pcna"/>
    <property type="match status" value="1"/>
</dbReference>
<dbReference type="InterPro" id="IPR000730">
    <property type="entry name" value="Pr_cel_nuc_antig"/>
</dbReference>
<dbReference type="GO" id="GO:0006272">
    <property type="term" value="P:leading strand elongation"/>
    <property type="evidence" value="ECO:0007669"/>
    <property type="project" value="TreeGrafter"/>
</dbReference>
<dbReference type="EMBL" id="JANCYW010000017">
    <property type="protein sequence ID" value="KAK4538362.1"/>
    <property type="molecule type" value="Genomic_DNA"/>
</dbReference>
<gene>
    <name evidence="10" type="ORF">CDCA_CDCA17G4387</name>
</gene>
<evidence type="ECO:0000256" key="6">
    <source>
        <dbReference type="RuleBase" id="RU000641"/>
    </source>
</evidence>
<dbReference type="Gene3D" id="3.10.150.10">
    <property type="entry name" value="DNA Polymerase III, subunit A, domain 2"/>
    <property type="match status" value="2"/>
</dbReference>
<proteinExistence type="inferred from homology"/>
<dbReference type="GO" id="GO:0043626">
    <property type="term" value="C:PCNA complex"/>
    <property type="evidence" value="ECO:0007669"/>
    <property type="project" value="TreeGrafter"/>
</dbReference>
<dbReference type="FunFam" id="3.70.10.10:FF:000001">
    <property type="entry name" value="Proliferating cell nuclear antigen"/>
    <property type="match status" value="1"/>
</dbReference>
<dbReference type="PANTHER" id="PTHR11352:SF0">
    <property type="entry name" value="PROLIFERATING CELL NUCLEAR ANTIGEN"/>
    <property type="match status" value="1"/>
</dbReference>
<dbReference type="CDD" id="cd00577">
    <property type="entry name" value="PCNA"/>
    <property type="match status" value="1"/>
</dbReference>
<dbReference type="InterPro" id="IPR022659">
    <property type="entry name" value="Pr_cel_nuc_antig_CS"/>
</dbReference>
<feature type="domain" description="Proliferating cell nuclear antigen PCNA C-terminal" evidence="9">
    <location>
        <begin position="128"/>
        <end position="254"/>
    </location>
</feature>
<reference evidence="10 11" key="1">
    <citation type="submission" date="2022-07" db="EMBL/GenBank/DDBJ databases">
        <title>Genome-wide signatures of adaptation to extreme environments.</title>
        <authorList>
            <person name="Cho C.H."/>
            <person name="Yoon H.S."/>
        </authorList>
    </citation>
    <scope>NUCLEOTIDE SEQUENCE [LARGE SCALE GENOMIC DNA]</scope>
    <source>
        <strain evidence="10 11">DBV 063 E5</strain>
    </source>
</reference>
<dbReference type="PRINTS" id="PR00339">
    <property type="entry name" value="PCNACYCLIN"/>
</dbReference>
<organism evidence="10 11">
    <name type="scientific">Cyanidium caldarium</name>
    <name type="common">Red alga</name>
    <dbReference type="NCBI Taxonomy" id="2771"/>
    <lineage>
        <taxon>Eukaryota</taxon>
        <taxon>Rhodophyta</taxon>
        <taxon>Bangiophyceae</taxon>
        <taxon>Cyanidiales</taxon>
        <taxon>Cyanidiaceae</taxon>
        <taxon>Cyanidium</taxon>
    </lineage>
</organism>
<evidence type="ECO:0000313" key="11">
    <source>
        <dbReference type="Proteomes" id="UP001301350"/>
    </source>
</evidence>
<keyword evidence="11" id="KW-1185">Reference proteome</keyword>
<evidence type="ECO:0000256" key="2">
    <source>
        <dbReference type="ARBA" id="ARBA00010462"/>
    </source>
</evidence>
<dbReference type="GO" id="GO:0030337">
    <property type="term" value="F:DNA polymerase processivity factor activity"/>
    <property type="evidence" value="ECO:0007669"/>
    <property type="project" value="InterPro"/>
</dbReference>
<evidence type="ECO:0000256" key="3">
    <source>
        <dbReference type="ARBA" id="ARBA00022705"/>
    </source>
</evidence>
<dbReference type="FunFam" id="3.10.150.10:FF:000006">
    <property type="entry name" value="Proliferating cell nuclear antigen"/>
    <property type="match status" value="1"/>
</dbReference>
<dbReference type="HAMAP" id="MF_00317">
    <property type="entry name" value="DNApol_clamp_arch"/>
    <property type="match status" value="1"/>
</dbReference>
<dbReference type="PANTHER" id="PTHR11352">
    <property type="entry name" value="PROLIFERATING CELL NUCLEAR ANTIGEN"/>
    <property type="match status" value="1"/>
</dbReference>
<comment type="similarity">
    <text evidence="2 7">Belongs to the PCNA family.</text>
</comment>
<evidence type="ECO:0000259" key="8">
    <source>
        <dbReference type="Pfam" id="PF00705"/>
    </source>
</evidence>
<evidence type="ECO:0000256" key="7">
    <source>
        <dbReference type="RuleBase" id="RU003671"/>
    </source>
</evidence>
<dbReference type="PROSITE" id="PS01251">
    <property type="entry name" value="PCNA_1"/>
    <property type="match status" value="1"/>
</dbReference>
<evidence type="ECO:0000256" key="5">
    <source>
        <dbReference type="ARBA" id="ARBA00023242"/>
    </source>
</evidence>
<keyword evidence="5 6" id="KW-0539">Nucleus</keyword>
<dbReference type="GO" id="GO:0019985">
    <property type="term" value="P:translesion synthesis"/>
    <property type="evidence" value="ECO:0007669"/>
    <property type="project" value="TreeGrafter"/>
</dbReference>
<comment type="caution">
    <text evidence="10">The sequence shown here is derived from an EMBL/GenBank/DDBJ whole genome shotgun (WGS) entry which is preliminary data.</text>
</comment>
<comment type="function">
    <text evidence="6">This protein is an auxiliary protein of DNA polymerase delta and is involved in the control of eukaryotic DNA replication by increasing the polymerase's processivity during elongation of the leading strand.</text>
</comment>
<feature type="domain" description="Proliferating cell nuclear antigen PCNA N-terminal" evidence="8">
    <location>
        <begin position="1"/>
        <end position="123"/>
    </location>
</feature>
<dbReference type="GO" id="GO:0006298">
    <property type="term" value="P:mismatch repair"/>
    <property type="evidence" value="ECO:0007669"/>
    <property type="project" value="TreeGrafter"/>
</dbReference>
<dbReference type="Pfam" id="PF00705">
    <property type="entry name" value="PCNA_N"/>
    <property type="match status" value="1"/>
</dbReference>
<protein>
    <recommendedName>
        <fullName evidence="6">DNA sliding clamp PCNA</fullName>
    </recommendedName>
</protein>
<dbReference type="Proteomes" id="UP001301350">
    <property type="component" value="Unassembled WGS sequence"/>
</dbReference>
<name>A0AAV9J182_CYACA</name>
<accession>A0AAV9J182</accession>
<evidence type="ECO:0000259" key="9">
    <source>
        <dbReference type="Pfam" id="PF02747"/>
    </source>
</evidence>